<dbReference type="CDD" id="cd04301">
    <property type="entry name" value="NAT_SF"/>
    <property type="match status" value="1"/>
</dbReference>
<dbReference type="PROSITE" id="PS51186">
    <property type="entry name" value="GNAT"/>
    <property type="match status" value="1"/>
</dbReference>
<dbReference type="Proteomes" id="UP000886796">
    <property type="component" value="Unassembled WGS sequence"/>
</dbReference>
<dbReference type="InterPro" id="IPR050276">
    <property type="entry name" value="MshD_Acetyltransferase"/>
</dbReference>
<evidence type="ECO:0000259" key="1">
    <source>
        <dbReference type="PROSITE" id="PS51186"/>
    </source>
</evidence>
<dbReference type="AlphaFoldDB" id="A0A9D0Z3G7"/>
<dbReference type="Pfam" id="PF00583">
    <property type="entry name" value="Acetyltransf_1"/>
    <property type="match status" value="1"/>
</dbReference>
<dbReference type="SUPFAM" id="SSF55729">
    <property type="entry name" value="Acyl-CoA N-acyltransferases (Nat)"/>
    <property type="match status" value="1"/>
</dbReference>
<reference evidence="2" key="2">
    <citation type="journal article" date="2021" name="PeerJ">
        <title>Extensive microbial diversity within the chicken gut microbiome revealed by metagenomics and culture.</title>
        <authorList>
            <person name="Gilroy R."/>
            <person name="Ravi A."/>
            <person name="Getino M."/>
            <person name="Pursley I."/>
            <person name="Horton D.L."/>
            <person name="Alikhan N.F."/>
            <person name="Baker D."/>
            <person name="Gharbi K."/>
            <person name="Hall N."/>
            <person name="Watson M."/>
            <person name="Adriaenssens E.M."/>
            <person name="Foster-Nyarko E."/>
            <person name="Jarju S."/>
            <person name="Secka A."/>
            <person name="Antonio M."/>
            <person name="Oren A."/>
            <person name="Chaudhuri R.R."/>
            <person name="La Ragione R."/>
            <person name="Hildebrand F."/>
            <person name="Pallen M.J."/>
        </authorList>
    </citation>
    <scope>NUCLEOTIDE SEQUENCE</scope>
    <source>
        <strain evidence="2">13361</strain>
    </source>
</reference>
<dbReference type="InterPro" id="IPR000182">
    <property type="entry name" value="GNAT_dom"/>
</dbReference>
<dbReference type="PANTHER" id="PTHR43617">
    <property type="entry name" value="L-AMINO ACID N-ACETYLTRANSFERASE"/>
    <property type="match status" value="1"/>
</dbReference>
<reference evidence="2" key="1">
    <citation type="submission" date="2020-10" db="EMBL/GenBank/DDBJ databases">
        <authorList>
            <person name="Gilroy R."/>
        </authorList>
    </citation>
    <scope>NUCLEOTIDE SEQUENCE</scope>
    <source>
        <strain evidence="2">13361</strain>
    </source>
</reference>
<gene>
    <name evidence="2" type="ORF">IAB74_01955</name>
</gene>
<sequence>MIQRMTSVGECLDFMGTFYEDPQFSDPMLSDKEQFQRNFARAMEKPETHCTWGIFRDGKMIGLFTFLVLQEEKYLEMLVGLCRDREGYREIFEYLEGHYPGYDADFVFNPGNYLLKSALQKRGAAFEPEQQKMVLENPIPAEDTSGVEAYTPQYARQYFAIHNQDMYWTGEKVAAAPERFRTYLALHDGKVVGYLDVTCCFAENEIYDLLVLPEYRRMGYGRKLLAKAENGQKGMMLLVDADNEPAIRLYQKAGFVKKPYANSLTAHWKVQSII</sequence>
<accession>A0A9D0Z3G7</accession>
<organism evidence="2 3">
    <name type="scientific">Candidatus Faecousia excrementigallinarum</name>
    <dbReference type="NCBI Taxonomy" id="2840806"/>
    <lineage>
        <taxon>Bacteria</taxon>
        <taxon>Bacillati</taxon>
        <taxon>Bacillota</taxon>
        <taxon>Clostridia</taxon>
        <taxon>Eubacteriales</taxon>
        <taxon>Oscillospiraceae</taxon>
        <taxon>Faecousia</taxon>
    </lineage>
</organism>
<protein>
    <submittedName>
        <fullName evidence="2">GNAT family N-acetyltransferase</fullName>
    </submittedName>
</protein>
<dbReference type="EMBL" id="DVFK01000024">
    <property type="protein sequence ID" value="HIQ67260.1"/>
    <property type="molecule type" value="Genomic_DNA"/>
</dbReference>
<dbReference type="PANTHER" id="PTHR43617:SF38">
    <property type="entry name" value="N-ACETYLTRANSFERASE DOMAIN-CONTAINING PROTEIN"/>
    <property type="match status" value="1"/>
</dbReference>
<evidence type="ECO:0000313" key="2">
    <source>
        <dbReference type="EMBL" id="HIQ67260.1"/>
    </source>
</evidence>
<dbReference type="Gene3D" id="3.40.630.30">
    <property type="match status" value="1"/>
</dbReference>
<dbReference type="GO" id="GO:0016747">
    <property type="term" value="F:acyltransferase activity, transferring groups other than amino-acyl groups"/>
    <property type="evidence" value="ECO:0007669"/>
    <property type="project" value="InterPro"/>
</dbReference>
<name>A0A9D0Z3G7_9FIRM</name>
<evidence type="ECO:0000313" key="3">
    <source>
        <dbReference type="Proteomes" id="UP000886796"/>
    </source>
</evidence>
<dbReference type="InterPro" id="IPR016181">
    <property type="entry name" value="Acyl_CoA_acyltransferase"/>
</dbReference>
<feature type="domain" description="N-acetyltransferase" evidence="1">
    <location>
        <begin position="145"/>
        <end position="274"/>
    </location>
</feature>
<proteinExistence type="predicted"/>
<comment type="caution">
    <text evidence="2">The sequence shown here is derived from an EMBL/GenBank/DDBJ whole genome shotgun (WGS) entry which is preliminary data.</text>
</comment>